<organism evidence="1 2">
    <name type="scientific">Entomophthora muscae</name>
    <dbReference type="NCBI Taxonomy" id="34485"/>
    <lineage>
        <taxon>Eukaryota</taxon>
        <taxon>Fungi</taxon>
        <taxon>Fungi incertae sedis</taxon>
        <taxon>Zoopagomycota</taxon>
        <taxon>Entomophthoromycotina</taxon>
        <taxon>Entomophthoromycetes</taxon>
        <taxon>Entomophthorales</taxon>
        <taxon>Entomophthoraceae</taxon>
        <taxon>Entomophthora</taxon>
    </lineage>
</organism>
<evidence type="ECO:0000313" key="2">
    <source>
        <dbReference type="Proteomes" id="UP001165960"/>
    </source>
</evidence>
<dbReference type="Proteomes" id="UP001165960">
    <property type="component" value="Unassembled WGS sequence"/>
</dbReference>
<evidence type="ECO:0000313" key="1">
    <source>
        <dbReference type="EMBL" id="KAJ9067877.1"/>
    </source>
</evidence>
<gene>
    <name evidence="1" type="ORF">DSO57_1034609</name>
</gene>
<sequence>MWVFLKREVFVKIRMAGVPLAVVRKHAGRGGRGWRFAGWVWVGGVVCILHRIIMNVGKEHRWGWRVLAVRTFHGWGCEFATWGWASGANLTFTD</sequence>
<dbReference type="EMBL" id="QTSX02003841">
    <property type="protein sequence ID" value="KAJ9067877.1"/>
    <property type="molecule type" value="Genomic_DNA"/>
</dbReference>
<keyword evidence="2" id="KW-1185">Reference proteome</keyword>
<comment type="caution">
    <text evidence="1">The sequence shown here is derived from an EMBL/GenBank/DDBJ whole genome shotgun (WGS) entry which is preliminary data.</text>
</comment>
<name>A0ACC2T0P3_9FUNG</name>
<protein>
    <submittedName>
        <fullName evidence="1">Uncharacterized protein</fullName>
    </submittedName>
</protein>
<reference evidence="1" key="1">
    <citation type="submission" date="2022-04" db="EMBL/GenBank/DDBJ databases">
        <title>Genome of the entomopathogenic fungus Entomophthora muscae.</title>
        <authorList>
            <person name="Elya C."/>
            <person name="Lovett B.R."/>
            <person name="Lee E."/>
            <person name="Macias A.M."/>
            <person name="Hajek A.E."/>
            <person name="De Bivort B.L."/>
            <person name="Kasson M.T."/>
            <person name="De Fine Licht H.H."/>
            <person name="Stajich J.E."/>
        </authorList>
    </citation>
    <scope>NUCLEOTIDE SEQUENCE</scope>
    <source>
        <strain evidence="1">Berkeley</strain>
    </source>
</reference>
<proteinExistence type="predicted"/>
<accession>A0ACC2T0P3</accession>